<dbReference type="AlphaFoldDB" id="A0A841KZG1"/>
<evidence type="ECO:0000313" key="1">
    <source>
        <dbReference type="EMBL" id="MBB6215529.1"/>
    </source>
</evidence>
<name>A0A841KZG1_9FIRM</name>
<reference evidence="1 2" key="1">
    <citation type="submission" date="2020-08" db="EMBL/GenBank/DDBJ databases">
        <title>Genomic Encyclopedia of Type Strains, Phase IV (KMG-IV): sequencing the most valuable type-strain genomes for metagenomic binning, comparative biology and taxonomic classification.</title>
        <authorList>
            <person name="Goeker M."/>
        </authorList>
    </citation>
    <scope>NUCLEOTIDE SEQUENCE [LARGE SCALE GENOMIC DNA]</scope>
    <source>
        <strain evidence="1 2">DSM 103526</strain>
    </source>
</reference>
<proteinExistence type="predicted"/>
<sequence>MDLSSLKAFCNPYYADKDIMHNLSHIERVLRLALDMVDKGNYDAKRHILIYAAYFHGFIYDYESEIIFWLRKQDLPQDEIDHVVKAAGNRRKVVSPKP</sequence>
<dbReference type="EMBL" id="JACHEN010000008">
    <property type="protein sequence ID" value="MBB6215529.1"/>
    <property type="molecule type" value="Genomic_DNA"/>
</dbReference>
<dbReference type="Gene3D" id="1.10.472.50">
    <property type="entry name" value="HD-domain/PDEase-like"/>
    <property type="match status" value="1"/>
</dbReference>
<protein>
    <submittedName>
        <fullName evidence="1">Uncharacterized protein</fullName>
    </submittedName>
</protein>
<dbReference type="Proteomes" id="UP000579281">
    <property type="component" value="Unassembled WGS sequence"/>
</dbReference>
<accession>A0A841KZG1</accession>
<dbReference type="RefSeq" id="WP_184309905.1">
    <property type="nucleotide sequence ID" value="NZ_JACHEN010000008.1"/>
</dbReference>
<gene>
    <name evidence="1" type="ORF">HNQ80_001618</name>
</gene>
<comment type="caution">
    <text evidence="1">The sequence shown here is derived from an EMBL/GenBank/DDBJ whole genome shotgun (WGS) entry which is preliminary data.</text>
</comment>
<evidence type="ECO:0000313" key="2">
    <source>
        <dbReference type="Proteomes" id="UP000579281"/>
    </source>
</evidence>
<keyword evidence="2" id="KW-1185">Reference proteome</keyword>
<organism evidence="1 2">
    <name type="scientific">Anaerosolibacter carboniphilus</name>
    <dbReference type="NCBI Taxonomy" id="1417629"/>
    <lineage>
        <taxon>Bacteria</taxon>
        <taxon>Bacillati</taxon>
        <taxon>Bacillota</taxon>
        <taxon>Clostridia</taxon>
        <taxon>Peptostreptococcales</taxon>
        <taxon>Thermotaleaceae</taxon>
        <taxon>Anaerosolibacter</taxon>
    </lineage>
</organism>
<dbReference type="SUPFAM" id="SSF109604">
    <property type="entry name" value="HD-domain/PDEase-like"/>
    <property type="match status" value="1"/>
</dbReference>